<dbReference type="AlphaFoldDB" id="A0A1I4G3I8"/>
<dbReference type="Gene3D" id="3.40.50.2300">
    <property type="match status" value="2"/>
</dbReference>
<dbReference type="InterPro" id="IPR028081">
    <property type="entry name" value="Leu-bd"/>
</dbReference>
<proteinExistence type="inferred from homology"/>
<dbReference type="STRING" id="195913.SAMN04488004_11132"/>
<keyword evidence="3" id="KW-0813">Transport</keyword>
<dbReference type="EMBL" id="FOTF01000011">
    <property type="protein sequence ID" value="SFL23636.1"/>
    <property type="molecule type" value="Genomic_DNA"/>
</dbReference>
<organism evidence="6 7">
    <name type="scientific">Loktanella salsilacus</name>
    <dbReference type="NCBI Taxonomy" id="195913"/>
    <lineage>
        <taxon>Bacteria</taxon>
        <taxon>Pseudomonadati</taxon>
        <taxon>Pseudomonadota</taxon>
        <taxon>Alphaproteobacteria</taxon>
        <taxon>Rhodobacterales</taxon>
        <taxon>Roseobacteraceae</taxon>
        <taxon>Loktanella</taxon>
    </lineage>
</organism>
<dbReference type="SUPFAM" id="SSF53822">
    <property type="entry name" value="Periplasmic binding protein-like I"/>
    <property type="match status" value="1"/>
</dbReference>
<accession>A0A1I4G3I8</accession>
<reference evidence="6 7" key="1">
    <citation type="submission" date="2016-10" db="EMBL/GenBank/DDBJ databases">
        <authorList>
            <person name="de Groot N.N."/>
        </authorList>
    </citation>
    <scope>NUCLEOTIDE SEQUENCE [LARGE SCALE GENOMIC DNA]</scope>
    <source>
        <strain evidence="6 7">DSM 16199</strain>
    </source>
</reference>
<dbReference type="OrthoDB" id="7210494at2"/>
<protein>
    <submittedName>
        <fullName evidence="6">Amino acid/amide ABC transporter substrate-binding protein, HAAT family</fullName>
    </submittedName>
</protein>
<dbReference type="GO" id="GO:0006865">
    <property type="term" value="P:amino acid transport"/>
    <property type="evidence" value="ECO:0007669"/>
    <property type="project" value="UniProtKB-KW"/>
</dbReference>
<evidence type="ECO:0000313" key="7">
    <source>
        <dbReference type="Proteomes" id="UP000199550"/>
    </source>
</evidence>
<keyword evidence="7" id="KW-1185">Reference proteome</keyword>
<dbReference type="CDD" id="cd06339">
    <property type="entry name" value="PBP1_YraM_LppC_lipoprotein-like"/>
    <property type="match status" value="1"/>
</dbReference>
<dbReference type="InterPro" id="IPR051010">
    <property type="entry name" value="BCAA_transport"/>
</dbReference>
<evidence type="ECO:0000256" key="4">
    <source>
        <dbReference type="SAM" id="SignalP"/>
    </source>
</evidence>
<gene>
    <name evidence="6" type="ORF">SAMN04488004_11132</name>
</gene>
<evidence type="ECO:0000256" key="2">
    <source>
        <dbReference type="ARBA" id="ARBA00022729"/>
    </source>
</evidence>
<evidence type="ECO:0000313" key="6">
    <source>
        <dbReference type="EMBL" id="SFL23636.1"/>
    </source>
</evidence>
<sequence length="399" mass="40659">MTALLPHATTPNLRRWAARATALFAMLWMAACVAVPMNNATDTGVAIDPNAPVQVALLVPGGSGDSNDATLARNLENAARMAIADLNGVQIDLRVYNSGADPAKAASVATQAVDEGAKIIIGPLYGETVNPVGNAVAARNVNVLALSNNPTVAGGNVFILGATFNNTANRLVSYARQTGVERFGIVHANDLGGQLGRDAIVSAVQANGAQVAGVGSYPLSQQGIVSATPQIAETLKAAGAQAVFLTAGANADLPLIATSLPEAGINPGLTRYIGLTNWAAAPQALALPGVQGGLFAVPDRGMVANFEARYRAAYGSDPHPLAGLAYDGIAAVGALVATGNRNALTKSALTTQQGFQGTNGIFRLLPNGLNERGLAVATVRGNQMVILQNAPRSFGRTGS</sequence>
<feature type="signal peptide" evidence="4">
    <location>
        <begin position="1"/>
        <end position="30"/>
    </location>
</feature>
<dbReference type="Proteomes" id="UP000199550">
    <property type="component" value="Unassembled WGS sequence"/>
</dbReference>
<dbReference type="PANTHER" id="PTHR30483:SF6">
    <property type="entry name" value="PERIPLASMIC BINDING PROTEIN OF ABC TRANSPORTER FOR NATURAL AMINO ACIDS"/>
    <property type="match status" value="1"/>
</dbReference>
<feature type="domain" description="Leucine-binding protein" evidence="5">
    <location>
        <begin position="52"/>
        <end position="380"/>
    </location>
</feature>
<evidence type="ECO:0000256" key="1">
    <source>
        <dbReference type="ARBA" id="ARBA00010062"/>
    </source>
</evidence>
<dbReference type="InterPro" id="IPR028082">
    <property type="entry name" value="Peripla_BP_I"/>
</dbReference>
<name>A0A1I4G3I8_9RHOB</name>
<dbReference type="RefSeq" id="WP_090189470.1">
    <property type="nucleotide sequence ID" value="NZ_FOTF01000011.1"/>
</dbReference>
<evidence type="ECO:0000259" key="5">
    <source>
        <dbReference type="Pfam" id="PF13458"/>
    </source>
</evidence>
<dbReference type="PANTHER" id="PTHR30483">
    <property type="entry name" value="LEUCINE-SPECIFIC-BINDING PROTEIN"/>
    <property type="match status" value="1"/>
</dbReference>
<comment type="similarity">
    <text evidence="1">Belongs to the leucine-binding protein family.</text>
</comment>
<dbReference type="Pfam" id="PF13458">
    <property type="entry name" value="Peripla_BP_6"/>
    <property type="match status" value="1"/>
</dbReference>
<feature type="chain" id="PRO_5011458997" evidence="4">
    <location>
        <begin position="31"/>
        <end position="399"/>
    </location>
</feature>
<keyword evidence="2 4" id="KW-0732">Signal</keyword>
<keyword evidence="3" id="KW-0029">Amino-acid transport</keyword>
<evidence type="ECO:0000256" key="3">
    <source>
        <dbReference type="ARBA" id="ARBA00022970"/>
    </source>
</evidence>